<reference evidence="2 3" key="1">
    <citation type="submission" date="2024-04" db="EMBL/GenBank/DDBJ databases">
        <authorList>
            <person name="Waldvogel A.-M."/>
            <person name="Schoenle A."/>
        </authorList>
    </citation>
    <scope>NUCLEOTIDE SEQUENCE [LARGE SCALE GENOMIC DNA]</scope>
</reference>
<dbReference type="Proteomes" id="UP001497482">
    <property type="component" value="Chromosome 5"/>
</dbReference>
<keyword evidence="3" id="KW-1185">Reference proteome</keyword>
<evidence type="ECO:0000313" key="2">
    <source>
        <dbReference type="EMBL" id="CAL1606277.1"/>
    </source>
</evidence>
<organism evidence="2 3">
    <name type="scientific">Knipowitschia caucasica</name>
    <name type="common">Caucasian dwarf goby</name>
    <name type="synonym">Pomatoschistus caucasicus</name>
    <dbReference type="NCBI Taxonomy" id="637954"/>
    <lineage>
        <taxon>Eukaryota</taxon>
        <taxon>Metazoa</taxon>
        <taxon>Chordata</taxon>
        <taxon>Craniata</taxon>
        <taxon>Vertebrata</taxon>
        <taxon>Euteleostomi</taxon>
        <taxon>Actinopterygii</taxon>
        <taxon>Neopterygii</taxon>
        <taxon>Teleostei</taxon>
        <taxon>Neoteleostei</taxon>
        <taxon>Acanthomorphata</taxon>
        <taxon>Gobiaria</taxon>
        <taxon>Gobiiformes</taxon>
        <taxon>Gobioidei</taxon>
        <taxon>Gobiidae</taxon>
        <taxon>Gobiinae</taxon>
        <taxon>Knipowitschia</taxon>
    </lineage>
</organism>
<proteinExistence type="predicted"/>
<sequence length="84" mass="9692">MALRASRRVTHHMTPSSPPQTVFQRRRGRPHIFISGLQMREEPRAGFDMSQGRTEGNQCHEVMAARPQPTFSAHRSLQMDRLHT</sequence>
<dbReference type="EMBL" id="OZ035827">
    <property type="protein sequence ID" value="CAL1606277.1"/>
    <property type="molecule type" value="Genomic_DNA"/>
</dbReference>
<name>A0AAV2LYV5_KNICA</name>
<evidence type="ECO:0000256" key="1">
    <source>
        <dbReference type="SAM" id="MobiDB-lite"/>
    </source>
</evidence>
<protein>
    <submittedName>
        <fullName evidence="2">Uncharacterized protein</fullName>
    </submittedName>
</protein>
<dbReference type="AlphaFoldDB" id="A0AAV2LYV5"/>
<gene>
    <name evidence="2" type="ORF">KC01_LOCUS33488</name>
</gene>
<feature type="compositionally biased region" description="Basic residues" evidence="1">
    <location>
        <begin position="1"/>
        <end position="11"/>
    </location>
</feature>
<accession>A0AAV2LYV5</accession>
<feature type="region of interest" description="Disordered" evidence="1">
    <location>
        <begin position="1"/>
        <end position="28"/>
    </location>
</feature>
<feature type="compositionally biased region" description="Polar residues" evidence="1">
    <location>
        <begin position="13"/>
        <end position="23"/>
    </location>
</feature>
<evidence type="ECO:0000313" key="3">
    <source>
        <dbReference type="Proteomes" id="UP001497482"/>
    </source>
</evidence>